<keyword evidence="1" id="KW-0472">Membrane</keyword>
<protein>
    <submittedName>
        <fullName evidence="2">Uncharacterized protein</fullName>
    </submittedName>
</protein>
<sequence>MLLKQADIFFQSFFTKKLATNTFWRPLVLVGITMVVVFISVLAVVFLWIGNFKIEQCIDQDEEKVDGLDEK</sequence>
<proteinExistence type="predicted"/>
<keyword evidence="1" id="KW-1133">Transmembrane helix</keyword>
<organism evidence="2 3">
    <name type="scientific">Caenorhabditis japonica</name>
    <dbReference type="NCBI Taxonomy" id="281687"/>
    <lineage>
        <taxon>Eukaryota</taxon>
        <taxon>Metazoa</taxon>
        <taxon>Ecdysozoa</taxon>
        <taxon>Nematoda</taxon>
        <taxon>Chromadorea</taxon>
        <taxon>Rhabditida</taxon>
        <taxon>Rhabditina</taxon>
        <taxon>Rhabditomorpha</taxon>
        <taxon>Rhabditoidea</taxon>
        <taxon>Rhabditidae</taxon>
        <taxon>Peloderinae</taxon>
        <taxon>Caenorhabditis</taxon>
    </lineage>
</organism>
<reference evidence="2" key="2">
    <citation type="submission" date="2022-06" db="UniProtKB">
        <authorList>
            <consortium name="EnsemblMetazoa"/>
        </authorList>
    </citation>
    <scope>IDENTIFICATION</scope>
    <source>
        <strain evidence="2">DF5081</strain>
    </source>
</reference>
<accession>A0A8R1IS40</accession>
<evidence type="ECO:0000256" key="1">
    <source>
        <dbReference type="SAM" id="Phobius"/>
    </source>
</evidence>
<dbReference type="Proteomes" id="UP000005237">
    <property type="component" value="Unassembled WGS sequence"/>
</dbReference>
<reference evidence="3" key="1">
    <citation type="submission" date="2010-08" db="EMBL/GenBank/DDBJ databases">
        <authorList>
            <consortium name="Caenorhabditis japonica Sequencing Consortium"/>
            <person name="Wilson R.K."/>
        </authorList>
    </citation>
    <scope>NUCLEOTIDE SEQUENCE [LARGE SCALE GENOMIC DNA]</scope>
    <source>
        <strain evidence="3">DF5081</strain>
    </source>
</reference>
<evidence type="ECO:0000313" key="2">
    <source>
        <dbReference type="EnsemblMetazoa" id="CJA40958.1"/>
    </source>
</evidence>
<evidence type="ECO:0000313" key="3">
    <source>
        <dbReference type="Proteomes" id="UP000005237"/>
    </source>
</evidence>
<dbReference type="AlphaFoldDB" id="A0A8R1IS40"/>
<keyword evidence="3" id="KW-1185">Reference proteome</keyword>
<dbReference type="EnsemblMetazoa" id="CJA40958.1">
    <property type="protein sequence ID" value="CJA40958.1"/>
    <property type="gene ID" value="WBGene00216806"/>
</dbReference>
<feature type="transmembrane region" description="Helical" evidence="1">
    <location>
        <begin position="27"/>
        <end position="49"/>
    </location>
</feature>
<keyword evidence="1" id="KW-0812">Transmembrane</keyword>
<name>A0A8R1IS40_CAEJA</name>